<feature type="compositionally biased region" description="Basic and acidic residues" evidence="7">
    <location>
        <begin position="762"/>
        <end position="782"/>
    </location>
</feature>
<feature type="compositionally biased region" description="Basic and acidic residues" evidence="7">
    <location>
        <begin position="733"/>
        <end position="749"/>
    </location>
</feature>
<dbReference type="InterPro" id="IPR011889">
    <property type="entry name" value="Liste_lipo_26"/>
</dbReference>
<dbReference type="Pfam" id="PF03382">
    <property type="entry name" value="DUF285"/>
    <property type="match status" value="1"/>
</dbReference>
<evidence type="ECO:0000256" key="7">
    <source>
        <dbReference type="SAM" id="MobiDB-lite"/>
    </source>
</evidence>
<protein>
    <submittedName>
        <fullName evidence="11">Cell wall anchor domain-containing protein</fullName>
    </submittedName>
</protein>
<evidence type="ECO:0000256" key="2">
    <source>
        <dbReference type="ARBA" id="ARBA00022692"/>
    </source>
</evidence>
<dbReference type="EMBL" id="CABEEP010000001">
    <property type="protein sequence ID" value="VTQ64835.1"/>
    <property type="molecule type" value="Genomic_DNA"/>
</dbReference>
<evidence type="ECO:0000256" key="5">
    <source>
        <dbReference type="ARBA" id="ARBA00023136"/>
    </source>
</evidence>
<dbReference type="Proteomes" id="UP000352698">
    <property type="component" value="Unassembled WGS sequence"/>
</dbReference>
<dbReference type="Pfam" id="PF07523">
    <property type="entry name" value="Big_3"/>
    <property type="match status" value="3"/>
</dbReference>
<dbReference type="InterPro" id="IPR005046">
    <property type="entry name" value="DUF285"/>
</dbReference>
<proteinExistence type="predicted"/>
<keyword evidence="3 9" id="KW-0732">Signal</keyword>
<feature type="domain" description="Ig-like" evidence="10">
    <location>
        <begin position="518"/>
        <end position="582"/>
    </location>
</feature>
<reference evidence="11 12" key="1">
    <citation type="submission" date="2019-05" db="EMBL/GenBank/DDBJ databases">
        <authorList>
            <consortium name="Pathogen Informatics"/>
        </authorList>
    </citation>
    <scope>NUCLEOTIDE SEQUENCE [LARGE SCALE GENOMIC DNA]</scope>
    <source>
        <strain evidence="11 12">NCTC12204</strain>
    </source>
</reference>
<evidence type="ECO:0000256" key="6">
    <source>
        <dbReference type="ARBA" id="ARBA00023180"/>
    </source>
</evidence>
<keyword evidence="2 8" id="KW-0812">Transmembrane</keyword>
<gene>
    <name evidence="11" type="ORF">NCTC12204_01593</name>
</gene>
<evidence type="ECO:0000256" key="9">
    <source>
        <dbReference type="SAM" id="SignalP"/>
    </source>
</evidence>
<feature type="region of interest" description="Disordered" evidence="7">
    <location>
        <begin position="37"/>
        <end position="108"/>
    </location>
</feature>
<name>A0A7Z9AV52_ENTHR</name>
<dbReference type="InterPro" id="IPR013783">
    <property type="entry name" value="Ig-like_fold"/>
</dbReference>
<evidence type="ECO:0000313" key="12">
    <source>
        <dbReference type="Proteomes" id="UP000352698"/>
    </source>
</evidence>
<evidence type="ECO:0000256" key="3">
    <source>
        <dbReference type="ARBA" id="ARBA00022729"/>
    </source>
</evidence>
<dbReference type="InterPro" id="IPR032675">
    <property type="entry name" value="LRR_dom_sf"/>
</dbReference>
<evidence type="ECO:0000256" key="8">
    <source>
        <dbReference type="SAM" id="Phobius"/>
    </source>
</evidence>
<dbReference type="Gene3D" id="3.80.10.10">
    <property type="entry name" value="Ribonuclease Inhibitor"/>
    <property type="match status" value="1"/>
</dbReference>
<feature type="signal peptide" evidence="9">
    <location>
        <begin position="1"/>
        <end position="29"/>
    </location>
</feature>
<feature type="chain" id="PRO_5043714256" evidence="9">
    <location>
        <begin position="30"/>
        <end position="826"/>
    </location>
</feature>
<comment type="caution">
    <text evidence="11">The sequence shown here is derived from an EMBL/GenBank/DDBJ whole genome shotgun (WGS) entry which is preliminary data.</text>
</comment>
<evidence type="ECO:0000256" key="1">
    <source>
        <dbReference type="ARBA" id="ARBA00004370"/>
    </source>
</evidence>
<evidence type="ECO:0000259" key="10">
    <source>
        <dbReference type="Pfam" id="PF07523"/>
    </source>
</evidence>
<dbReference type="NCBIfam" id="TIGR02167">
    <property type="entry name" value="Liste_lipo_26"/>
    <property type="match status" value="7"/>
</dbReference>
<feature type="domain" description="Ig-like" evidence="10">
    <location>
        <begin position="589"/>
        <end position="655"/>
    </location>
</feature>
<keyword evidence="6" id="KW-0325">Glycoprotein</keyword>
<accession>A0A7Z9AV52</accession>
<dbReference type="InterPro" id="IPR022038">
    <property type="entry name" value="Ig-like_bact"/>
</dbReference>
<keyword evidence="4 8" id="KW-1133">Transmembrane helix</keyword>
<dbReference type="AlphaFoldDB" id="A0A7Z9AV52"/>
<evidence type="ECO:0000313" key="11">
    <source>
        <dbReference type="EMBL" id="VTQ64835.1"/>
    </source>
</evidence>
<dbReference type="SUPFAM" id="SSF52047">
    <property type="entry name" value="RNI-like"/>
    <property type="match status" value="1"/>
</dbReference>
<dbReference type="InterPro" id="IPR046956">
    <property type="entry name" value="RLP23-like"/>
</dbReference>
<evidence type="ECO:0000256" key="4">
    <source>
        <dbReference type="ARBA" id="ARBA00022989"/>
    </source>
</evidence>
<dbReference type="PANTHER" id="PTHR48063">
    <property type="entry name" value="LRR RECEPTOR-LIKE KINASE"/>
    <property type="match status" value="1"/>
</dbReference>
<feature type="domain" description="Ig-like" evidence="10">
    <location>
        <begin position="665"/>
        <end position="728"/>
    </location>
</feature>
<comment type="subcellular location">
    <subcellularLocation>
        <location evidence="1">Membrane</location>
    </subcellularLocation>
</comment>
<feature type="transmembrane region" description="Helical" evidence="8">
    <location>
        <begin position="801"/>
        <end position="819"/>
    </location>
</feature>
<dbReference type="NCBIfam" id="TIGR01167">
    <property type="entry name" value="LPXTG_anchor"/>
    <property type="match status" value="1"/>
</dbReference>
<sequence length="826" mass="92516">MNKKKLVKCSLAIWLATQSLLHPFSYSYAEEWSKPDEEQVQTATSLNEPGGKNDLVENPLETMIQEPDENQPELEESMTEVPQEELVEESESLDQPTESQSAVDLDQDQLTENTEQEETLLNTATPTEESTDIASGVFGTCSWRIDAEGTLYIGGGTLGETPVTFFPPWFNSYRFKIKKMVFTGPTIAPKETHRLFYGYSNLLSIENLAYLDVSQVTDMTSFFSDCRVLNGVDLSGWDTSNVTNMSNMFFEAFDQTENLIHLDLSSFDTSNVVDMSGMFSRCTKVQSIDLSSFDTSNVVNMNRMFFACNELITLDIAHFDTSNVVYMSRLFAECKKLRYVDVSNFDTSSAIDLSVMFRLNYELESVDVSNFDTSLVQAMRYMFANCELLETIDVSNFNTESVNYLTYMFLNCSKVKKLDLSYFQFEDPVEMAEMLAGTTSLNELTLGKGYRFVDSANLPAIPVEDGNTGYWQNVGSGTVTNPAGEYVLTSEELMTNYTGAMADTYVWQKEPNYESILAKDSTLYLGETWDPQDNFISATDKEGNPIPFDMSMVSGTVDTSVVGVTPITYTNGSAAQVIHVTVKENQESIQAKDSVIYVGDQWDPQANFVSATDEDGMPLAFTPKKVEGSVDSQKTGDYFVTYTNGIASKTIKVTVKENKETLVVKGSTLYVGDNWNPQDNFISANDKEGNPLTFDQKMVSGKVDTTKVGVYPVTYQNGHQKKTVEIHVLAEPTKEKPDADTNQSGDKKPVPATPNETTNNNDQRDKKDEKNEKNEKNKKDEKDEQEEQEDKKLPTTGYQKSSLSMIGMACFLLGLYFVYKKKINVK</sequence>
<dbReference type="Gene3D" id="2.60.40.10">
    <property type="entry name" value="Immunoglobulins"/>
    <property type="match status" value="3"/>
</dbReference>
<keyword evidence="5 8" id="KW-0472">Membrane</keyword>
<feature type="region of interest" description="Disordered" evidence="7">
    <location>
        <begin position="733"/>
        <end position="799"/>
    </location>
</feature>
<organism evidence="11 12">
    <name type="scientific">Enterococcus hirae</name>
    <dbReference type="NCBI Taxonomy" id="1354"/>
    <lineage>
        <taxon>Bacteria</taxon>
        <taxon>Bacillati</taxon>
        <taxon>Bacillota</taxon>
        <taxon>Bacilli</taxon>
        <taxon>Lactobacillales</taxon>
        <taxon>Enterococcaceae</taxon>
        <taxon>Enterococcus</taxon>
    </lineage>
</organism>
<feature type="compositionally biased region" description="Acidic residues" evidence="7">
    <location>
        <begin position="66"/>
        <end position="92"/>
    </location>
</feature>
<dbReference type="RefSeq" id="WP_010737713.1">
    <property type="nucleotide sequence ID" value="NZ_CABEEP010000001.1"/>
</dbReference>
<dbReference type="GO" id="GO:0016020">
    <property type="term" value="C:membrane"/>
    <property type="evidence" value="ECO:0007669"/>
    <property type="project" value="UniProtKB-SubCell"/>
</dbReference>
<dbReference type="PANTHER" id="PTHR48063:SF90">
    <property type="entry name" value="OS11G0565920 PROTEIN"/>
    <property type="match status" value="1"/>
</dbReference>